<evidence type="ECO:0000259" key="1">
    <source>
        <dbReference type="Pfam" id="PF18480"/>
    </source>
</evidence>
<dbReference type="InterPro" id="IPR041049">
    <property type="entry name" value="DUF5615"/>
</dbReference>
<dbReference type="OrthoDB" id="5071614at2"/>
<dbReference type="EMBL" id="CP000386">
    <property type="protein sequence ID" value="ABG04556.1"/>
    <property type="molecule type" value="Genomic_DNA"/>
</dbReference>
<organism evidence="2 3">
    <name type="scientific">Rubrobacter xylanophilus (strain DSM 9941 / JCM 11954 / NBRC 16129 / PRD-1)</name>
    <dbReference type="NCBI Taxonomy" id="266117"/>
    <lineage>
        <taxon>Bacteria</taxon>
        <taxon>Bacillati</taxon>
        <taxon>Actinomycetota</taxon>
        <taxon>Rubrobacteria</taxon>
        <taxon>Rubrobacterales</taxon>
        <taxon>Rubrobacteraceae</taxon>
        <taxon>Rubrobacter</taxon>
    </lineage>
</organism>
<name>Q1AVM2_RUBXD</name>
<keyword evidence="3" id="KW-1185">Reference proteome</keyword>
<dbReference type="Pfam" id="PF18480">
    <property type="entry name" value="DUF5615"/>
    <property type="match status" value="1"/>
</dbReference>
<proteinExistence type="predicted"/>
<dbReference type="eggNOG" id="COG4634">
    <property type="taxonomic scope" value="Bacteria"/>
</dbReference>
<gene>
    <name evidence="2" type="ordered locus">Rxyl_1594</name>
</gene>
<dbReference type="STRING" id="266117.Rxyl_1594"/>
<dbReference type="HOGENOM" id="CLU_159245_0_0_11"/>
<evidence type="ECO:0000313" key="3">
    <source>
        <dbReference type="Proteomes" id="UP000006637"/>
    </source>
</evidence>
<sequence>MRLILDAHVSGPVVGEALKREGHDIFAVDQRPDLEGLSDENLLALAVEEGRVLVTANVRHFLPLLRQMSVRGESHPGCILIPRSVRSEDFGAIINGTLKLLECTSQEDWIDRVAWIPK</sequence>
<dbReference type="AlphaFoldDB" id="Q1AVM2"/>
<protein>
    <recommendedName>
        <fullName evidence="1">DUF5615 domain-containing protein</fullName>
    </recommendedName>
</protein>
<dbReference type="KEGG" id="rxy:Rxyl_1594"/>
<dbReference type="Proteomes" id="UP000006637">
    <property type="component" value="Chromosome"/>
</dbReference>
<accession>Q1AVM2</accession>
<feature type="domain" description="DUF5615" evidence="1">
    <location>
        <begin position="1"/>
        <end position="114"/>
    </location>
</feature>
<dbReference type="RefSeq" id="WP_011564573.1">
    <property type="nucleotide sequence ID" value="NC_008148.1"/>
</dbReference>
<reference evidence="2 3" key="1">
    <citation type="submission" date="2006-06" db="EMBL/GenBank/DDBJ databases">
        <title>Complete sequence of Rubrobacter xylanophilus DSM 9941.</title>
        <authorList>
            <consortium name="US DOE Joint Genome Institute"/>
            <person name="Copeland A."/>
            <person name="Lucas S."/>
            <person name="Lapidus A."/>
            <person name="Barry K."/>
            <person name="Detter J.C."/>
            <person name="Glavina del Rio T."/>
            <person name="Hammon N."/>
            <person name="Israni S."/>
            <person name="Dalin E."/>
            <person name="Tice H."/>
            <person name="Pitluck S."/>
            <person name="Munk A.C."/>
            <person name="Brettin T."/>
            <person name="Bruce D."/>
            <person name="Han C."/>
            <person name="Tapia R."/>
            <person name="Gilna P."/>
            <person name="Schmutz J."/>
            <person name="Larimer F."/>
            <person name="Land M."/>
            <person name="Hauser L."/>
            <person name="Kyrpides N."/>
            <person name="Lykidis A."/>
            <person name="da Costa M.S."/>
            <person name="Rainey F.A."/>
            <person name="Empadinhas N."/>
            <person name="Jolivet E."/>
            <person name="Battista J.R."/>
            <person name="Richardson P."/>
        </authorList>
    </citation>
    <scope>NUCLEOTIDE SEQUENCE [LARGE SCALE GENOMIC DNA]</scope>
    <source>
        <strain evidence="3">DSM 9941 / NBRC 16129 / PRD-1</strain>
    </source>
</reference>
<evidence type="ECO:0000313" key="2">
    <source>
        <dbReference type="EMBL" id="ABG04556.1"/>
    </source>
</evidence>